<dbReference type="AlphaFoldDB" id="A0A316UGT0"/>
<dbReference type="Proteomes" id="UP000245884">
    <property type="component" value="Unassembled WGS sequence"/>
</dbReference>
<dbReference type="PANTHER" id="PTHR43763">
    <property type="entry name" value="XAA-PRO AMINOPEPTIDASE 1"/>
    <property type="match status" value="1"/>
</dbReference>
<evidence type="ECO:0000256" key="6">
    <source>
        <dbReference type="SAM" id="MobiDB-lite"/>
    </source>
</evidence>
<gene>
    <name evidence="10" type="ORF">BDZ90DRAFT_234963</name>
</gene>
<dbReference type="GeneID" id="37029034"/>
<dbReference type="Pfam" id="PF16189">
    <property type="entry name" value="Creatinase_N_2"/>
    <property type="match status" value="1"/>
</dbReference>
<dbReference type="Pfam" id="PF00557">
    <property type="entry name" value="Peptidase_M24"/>
    <property type="match status" value="1"/>
</dbReference>
<evidence type="ECO:0000259" key="9">
    <source>
        <dbReference type="Pfam" id="PF16188"/>
    </source>
</evidence>
<dbReference type="SUPFAM" id="SSF53092">
    <property type="entry name" value="Creatinase/prolidase N-terminal domain"/>
    <property type="match status" value="1"/>
</dbReference>
<dbReference type="InterPro" id="IPR036005">
    <property type="entry name" value="Creatinase/aminopeptidase-like"/>
</dbReference>
<evidence type="ECO:0000256" key="1">
    <source>
        <dbReference type="ARBA" id="ARBA00001936"/>
    </source>
</evidence>
<dbReference type="Gene3D" id="3.40.350.10">
    <property type="entry name" value="Creatinase/prolidase N-terminal domain"/>
    <property type="match status" value="2"/>
</dbReference>
<dbReference type="InterPro" id="IPR000587">
    <property type="entry name" value="Creatinase_N"/>
</dbReference>
<feature type="domain" description="Creatinase N-terminal" evidence="8">
    <location>
        <begin position="58"/>
        <end position="185"/>
    </location>
</feature>
<dbReference type="Gene3D" id="3.90.230.10">
    <property type="entry name" value="Creatinase/methionine aminopeptidase superfamily"/>
    <property type="match status" value="1"/>
</dbReference>
<evidence type="ECO:0000259" key="7">
    <source>
        <dbReference type="Pfam" id="PF00557"/>
    </source>
</evidence>
<dbReference type="Pfam" id="PF01321">
    <property type="entry name" value="Creatinase_N"/>
    <property type="match status" value="1"/>
</dbReference>
<keyword evidence="11" id="KW-1185">Reference proteome</keyword>
<protein>
    <submittedName>
        <fullName evidence="10">Creatinase/aminopeptidase</fullName>
    </submittedName>
</protein>
<dbReference type="OrthoDB" id="9995434at2759"/>
<dbReference type="PANTHER" id="PTHR43763:SF17">
    <property type="entry name" value="AMINOPEPTIDASE P, CYTOPLASMIC-RELATED"/>
    <property type="match status" value="1"/>
</dbReference>
<dbReference type="InterPro" id="IPR029149">
    <property type="entry name" value="Creatin/AminoP/Spt16_N"/>
</dbReference>
<dbReference type="GO" id="GO:0046872">
    <property type="term" value="F:metal ion binding"/>
    <property type="evidence" value="ECO:0007669"/>
    <property type="project" value="UniProtKB-KW"/>
</dbReference>
<feature type="domain" description="Peptidase M24" evidence="7">
    <location>
        <begin position="411"/>
        <end position="637"/>
    </location>
</feature>
<feature type="region of interest" description="Disordered" evidence="6">
    <location>
        <begin position="33"/>
        <end position="54"/>
    </location>
</feature>
<dbReference type="SUPFAM" id="SSF55920">
    <property type="entry name" value="Creatinase/aminopeptidase"/>
    <property type="match status" value="1"/>
</dbReference>
<dbReference type="InterPro" id="IPR000994">
    <property type="entry name" value="Pept_M24"/>
</dbReference>
<evidence type="ECO:0000256" key="3">
    <source>
        <dbReference type="ARBA" id="ARBA00022723"/>
    </source>
</evidence>
<evidence type="ECO:0000313" key="10">
    <source>
        <dbReference type="EMBL" id="PWN24400.1"/>
    </source>
</evidence>
<evidence type="ECO:0000256" key="2">
    <source>
        <dbReference type="ARBA" id="ARBA00008766"/>
    </source>
</evidence>
<dbReference type="GO" id="GO:0004177">
    <property type="term" value="F:aminopeptidase activity"/>
    <property type="evidence" value="ECO:0007669"/>
    <property type="project" value="UniProtKB-KW"/>
</dbReference>
<feature type="domain" description="Peptidase M24 C-terminal" evidence="9">
    <location>
        <begin position="649"/>
        <end position="707"/>
    </location>
</feature>
<evidence type="ECO:0000313" key="11">
    <source>
        <dbReference type="Proteomes" id="UP000245884"/>
    </source>
</evidence>
<organism evidence="10 11">
    <name type="scientific">Jaminaea rosea</name>
    <dbReference type="NCBI Taxonomy" id="1569628"/>
    <lineage>
        <taxon>Eukaryota</taxon>
        <taxon>Fungi</taxon>
        <taxon>Dikarya</taxon>
        <taxon>Basidiomycota</taxon>
        <taxon>Ustilaginomycotina</taxon>
        <taxon>Exobasidiomycetes</taxon>
        <taxon>Microstromatales</taxon>
        <taxon>Microstromatales incertae sedis</taxon>
        <taxon>Jaminaea</taxon>
    </lineage>
</organism>
<keyword evidence="4" id="KW-0378">Hydrolase</keyword>
<reference evidence="10 11" key="1">
    <citation type="journal article" date="2018" name="Mol. Biol. Evol.">
        <title>Broad Genomic Sampling Reveals a Smut Pathogenic Ancestry of the Fungal Clade Ustilaginomycotina.</title>
        <authorList>
            <person name="Kijpornyongpan T."/>
            <person name="Mondo S.J."/>
            <person name="Barry K."/>
            <person name="Sandor L."/>
            <person name="Lee J."/>
            <person name="Lipzen A."/>
            <person name="Pangilinan J."/>
            <person name="LaButti K."/>
            <person name="Hainaut M."/>
            <person name="Henrissat B."/>
            <person name="Grigoriev I.V."/>
            <person name="Spatafora J.W."/>
            <person name="Aime M.C."/>
        </authorList>
    </citation>
    <scope>NUCLEOTIDE SEQUENCE [LARGE SCALE GENOMIC DNA]</scope>
    <source>
        <strain evidence="10 11">MCA 5214</strain>
    </source>
</reference>
<evidence type="ECO:0000256" key="4">
    <source>
        <dbReference type="ARBA" id="ARBA00022801"/>
    </source>
</evidence>
<dbReference type="InterPro" id="IPR032416">
    <property type="entry name" value="Peptidase_M24_C"/>
</dbReference>
<dbReference type="GO" id="GO:0005737">
    <property type="term" value="C:cytoplasm"/>
    <property type="evidence" value="ECO:0007669"/>
    <property type="project" value="UniProtKB-ARBA"/>
</dbReference>
<comment type="cofactor">
    <cofactor evidence="1">
        <name>Mn(2+)</name>
        <dbReference type="ChEBI" id="CHEBI:29035"/>
    </cofactor>
</comment>
<keyword evidence="5" id="KW-0464">Manganese</keyword>
<dbReference type="RefSeq" id="XP_025359012.1">
    <property type="nucleotide sequence ID" value="XM_025507211.1"/>
</dbReference>
<evidence type="ECO:0000259" key="8">
    <source>
        <dbReference type="Pfam" id="PF01321"/>
    </source>
</evidence>
<keyword evidence="10" id="KW-0031">Aminopeptidase</keyword>
<dbReference type="InterPro" id="IPR050422">
    <property type="entry name" value="X-Pro_aminopeptidase_P"/>
</dbReference>
<sequence length="707" mass="78480">MLDCFPFLRCNRAQETASDASSITLCTDASNEKASKHGIEPPTANTSTAVKPVPTGDRLASLRRRMADQGVDLYIITSQDAHGSEYTAPRDQLRAFISGFTGSAGTVLVSQSFAGLWVDGRYHVQADQQTEREYWTVFKLGTEGVLGWEEWIKSKAHEKVGMDSIKLGGDARLLPYTTVQGLLEGSGEGHELVAAFEEHSLVTDVWMEDFPTLYPPKPKTKVHEHEVRFAGLEADKKIEKLVRFSRGEEADKLVDTTEHEKAAEKTKRRAEHYVVDQLDEVAWLLNLRASPPGIPNNPVFPAYVVVSDAEGDRDEAKTAPTVTLFTSLDLVPEGSDVHHYLIKTLGLTVRGYNEVWQHLRTLPGTGRVILSEKASYALIAAVTMDRSSILGPSASPLALWKSCKNATELTGMRNAYRRDGLAWARWASWLEDQMVNRKAHIDEHGAVLALEAERRKLDLYAGFEAYDAIAGTGEKAASPHYETPEVGSARIDRKTPFLMDSGGQYLDGTIDTTRTVHFGKPTREQKRAYTRVLQGHIALDSVMFPTGKTTGSTLDVLARRPLWSDGKDYLHGTGHGIGAFLNVHELFVTFSSSAASGASAPSAPILRPGMCLSNEPGYYLVDNGKGFGVRIESILAVVPAKVGGKESSEWLRFERLTRVPIERKMVDFGLLTQQEKKWLQEHNDQCRRELKEGLKYDKRALKWLKRQ</sequence>
<dbReference type="EMBL" id="KZ819681">
    <property type="protein sequence ID" value="PWN24400.1"/>
    <property type="molecule type" value="Genomic_DNA"/>
</dbReference>
<name>A0A316UGT0_9BASI</name>
<keyword evidence="3" id="KW-0479">Metal-binding</keyword>
<evidence type="ECO:0000256" key="5">
    <source>
        <dbReference type="ARBA" id="ARBA00023211"/>
    </source>
</evidence>
<accession>A0A316UGT0</accession>
<proteinExistence type="inferred from homology"/>
<keyword evidence="10" id="KW-0645">Protease</keyword>
<dbReference type="FunFam" id="3.90.230.10:FF:000007">
    <property type="entry name" value="Xaa-Pro aminopeptidase P"/>
    <property type="match status" value="1"/>
</dbReference>
<comment type="similarity">
    <text evidence="2">Belongs to the peptidase M24B family.</text>
</comment>
<dbReference type="Pfam" id="PF16188">
    <property type="entry name" value="Peptidase_M24_C"/>
    <property type="match status" value="1"/>
</dbReference>
<dbReference type="STRING" id="1569628.A0A316UGT0"/>